<reference evidence="2" key="1">
    <citation type="submission" date="2020-06" db="EMBL/GenBank/DDBJ databases">
        <title>Paenibacillus sp. nov., isolated from soil.</title>
        <authorList>
            <person name="Seo Y.L."/>
        </authorList>
    </citation>
    <scope>NUCLEOTIDE SEQUENCE [LARGE SCALE GENOMIC DNA]</scope>
    <source>
        <strain evidence="2">JW14</strain>
    </source>
</reference>
<evidence type="ECO:0000313" key="2">
    <source>
        <dbReference type="EMBL" id="NUU63231.1"/>
    </source>
</evidence>
<dbReference type="EMBL" id="JABWCS010000218">
    <property type="protein sequence ID" value="NUU63231.1"/>
    <property type="molecule type" value="Genomic_DNA"/>
</dbReference>
<organism evidence="2 3">
    <name type="scientific">Paenibacillus agri</name>
    <dbReference type="NCBI Taxonomy" id="2744309"/>
    <lineage>
        <taxon>Bacteria</taxon>
        <taxon>Bacillati</taxon>
        <taxon>Bacillota</taxon>
        <taxon>Bacilli</taxon>
        <taxon>Bacillales</taxon>
        <taxon>Paenibacillaceae</taxon>
        <taxon>Paenibacillus</taxon>
    </lineage>
</organism>
<name>A0A850EZG6_9BACL</name>
<gene>
    <name evidence="2" type="ORF">HPT30_23025</name>
</gene>
<keyword evidence="1" id="KW-1133">Transmembrane helix</keyword>
<feature type="transmembrane region" description="Helical" evidence="1">
    <location>
        <begin position="32"/>
        <end position="51"/>
    </location>
</feature>
<comment type="caution">
    <text evidence="2">The sequence shown here is derived from an EMBL/GenBank/DDBJ whole genome shotgun (WGS) entry which is preliminary data.</text>
</comment>
<accession>A0A850EZG6</accession>
<dbReference type="RefSeq" id="WP_175373652.1">
    <property type="nucleotide sequence ID" value="NZ_JABWCS010000218.1"/>
</dbReference>
<evidence type="ECO:0000313" key="3">
    <source>
        <dbReference type="Proteomes" id="UP000564806"/>
    </source>
</evidence>
<evidence type="ECO:0008006" key="4">
    <source>
        <dbReference type="Google" id="ProtNLM"/>
    </source>
</evidence>
<sequence length="242" mass="26533">MSMDMNLSPTPNLPEAAPAVHTKAAKGRSWRVGTLSMGLSLLFLGGLIMASQWNGAEVFAMTLAWWPVIFILLGLEIVIYTLWFRGKGKVYYDVMSVLFVGFLAICCLLFAAISSLGLTQEIKQMMSLSEERYELPAYNAPLPAGVTKIIVQTEWIHKVKVDQTGGSALNVFGTYLSDQGRLQKEQESSLLLTKHVGDTVYIMAGTTKGGSFFNRHQNGLNVTVAHPAGVQVVVRDNYGNEL</sequence>
<keyword evidence="1" id="KW-0472">Membrane</keyword>
<dbReference type="AlphaFoldDB" id="A0A850EZG6"/>
<feature type="transmembrane region" description="Helical" evidence="1">
    <location>
        <begin position="63"/>
        <end position="84"/>
    </location>
</feature>
<dbReference type="Proteomes" id="UP000564806">
    <property type="component" value="Unassembled WGS sequence"/>
</dbReference>
<keyword evidence="3" id="KW-1185">Reference proteome</keyword>
<evidence type="ECO:0000256" key="1">
    <source>
        <dbReference type="SAM" id="Phobius"/>
    </source>
</evidence>
<protein>
    <recommendedName>
        <fullName evidence="4">DUF5668 domain-containing protein</fullName>
    </recommendedName>
</protein>
<feature type="transmembrane region" description="Helical" evidence="1">
    <location>
        <begin position="96"/>
        <end position="118"/>
    </location>
</feature>
<proteinExistence type="predicted"/>
<keyword evidence="1" id="KW-0812">Transmembrane</keyword>